<comment type="caution">
    <text evidence="2">The sequence shown here is derived from an EMBL/GenBank/DDBJ whole genome shotgun (WGS) entry which is preliminary data.</text>
</comment>
<reference evidence="3" key="1">
    <citation type="journal article" date="2019" name="Int. J. Syst. Evol. Microbiol.">
        <title>The Global Catalogue of Microorganisms (GCM) 10K type strain sequencing project: providing services to taxonomists for standard genome sequencing and annotation.</title>
        <authorList>
            <consortium name="The Broad Institute Genomics Platform"/>
            <consortium name="The Broad Institute Genome Sequencing Center for Infectious Disease"/>
            <person name="Wu L."/>
            <person name="Ma J."/>
        </authorList>
    </citation>
    <scope>NUCLEOTIDE SEQUENCE [LARGE SCALE GENOMIC DNA]</scope>
    <source>
        <strain evidence="3">IBRC-M 10703</strain>
    </source>
</reference>
<keyword evidence="3" id="KW-1185">Reference proteome</keyword>
<name>A0ABV8GYM5_9BACI</name>
<evidence type="ECO:0000313" key="2">
    <source>
        <dbReference type="EMBL" id="MFC4024963.1"/>
    </source>
</evidence>
<gene>
    <name evidence="2" type="ORF">ACFOUV_14310</name>
</gene>
<dbReference type="RefSeq" id="WP_379497464.1">
    <property type="nucleotide sequence ID" value="NZ_JBHSAO010000011.1"/>
</dbReference>
<evidence type="ECO:0000313" key="3">
    <source>
        <dbReference type="Proteomes" id="UP001595772"/>
    </source>
</evidence>
<dbReference type="EMBL" id="JBHSAO010000011">
    <property type="protein sequence ID" value="MFC4024963.1"/>
    <property type="molecule type" value="Genomic_DNA"/>
</dbReference>
<feature type="region of interest" description="Disordered" evidence="1">
    <location>
        <begin position="28"/>
        <end position="55"/>
    </location>
</feature>
<dbReference type="Proteomes" id="UP001595772">
    <property type="component" value="Unassembled WGS sequence"/>
</dbReference>
<evidence type="ECO:0000256" key="1">
    <source>
        <dbReference type="SAM" id="MobiDB-lite"/>
    </source>
</evidence>
<proteinExistence type="predicted"/>
<accession>A0ABV8GYM5</accession>
<protein>
    <submittedName>
        <fullName evidence="2">Uncharacterized protein</fullName>
    </submittedName>
</protein>
<sequence>MIAQLPGKTARPPAMIAQLPAIIAQIPGETAQIPGETAQLPGETAQLPGETPQLPGETARLQRRNLTTHQPQPQCIISAFLQILIFKKEGCNDAKVDIIPIPNYLHNHNQSNNE</sequence>
<organism evidence="2 3">
    <name type="scientific">Oceanobacillus longus</name>
    <dbReference type="NCBI Taxonomy" id="930120"/>
    <lineage>
        <taxon>Bacteria</taxon>
        <taxon>Bacillati</taxon>
        <taxon>Bacillota</taxon>
        <taxon>Bacilli</taxon>
        <taxon>Bacillales</taxon>
        <taxon>Bacillaceae</taxon>
        <taxon>Oceanobacillus</taxon>
    </lineage>
</organism>